<organism evidence="2 3">
    <name type="scientific">Fusarium oxysporum</name>
    <name type="common">Fusarium vascular wilt</name>
    <dbReference type="NCBI Taxonomy" id="5507"/>
    <lineage>
        <taxon>Eukaryota</taxon>
        <taxon>Fungi</taxon>
        <taxon>Dikarya</taxon>
        <taxon>Ascomycota</taxon>
        <taxon>Pezizomycotina</taxon>
        <taxon>Sordariomycetes</taxon>
        <taxon>Hypocreomycetidae</taxon>
        <taxon>Hypocreales</taxon>
        <taxon>Nectriaceae</taxon>
        <taxon>Fusarium</taxon>
        <taxon>Fusarium oxysporum species complex</taxon>
    </lineage>
</organism>
<evidence type="ECO:0000313" key="2">
    <source>
        <dbReference type="EMBL" id="KAF5232072.1"/>
    </source>
</evidence>
<feature type="transmembrane region" description="Helical" evidence="1">
    <location>
        <begin position="137"/>
        <end position="156"/>
    </location>
</feature>
<feature type="transmembrane region" description="Helical" evidence="1">
    <location>
        <begin position="327"/>
        <end position="347"/>
    </location>
</feature>
<reference evidence="2" key="1">
    <citation type="submission" date="2020-02" db="EMBL/GenBank/DDBJ databases">
        <title>Identification and distribution of gene clusters putatively required for synthesis of sphingolipid metabolism inhibitors in phylogenetically diverse species of the filamentous fungus Fusarium.</title>
        <authorList>
            <person name="Kim H.-S."/>
            <person name="Busman M."/>
            <person name="Brown D.W."/>
            <person name="Divon H."/>
            <person name="Uhlig S."/>
            <person name="Proctor R.H."/>
        </authorList>
    </citation>
    <scope>NUCLEOTIDE SEQUENCE [LARGE SCALE GENOMIC DNA]</scope>
    <source>
        <strain evidence="2">NRRL 39464</strain>
    </source>
</reference>
<comment type="caution">
    <text evidence="2">The sequence shown here is derived from an EMBL/GenBank/DDBJ whole genome shotgun (WGS) entry which is preliminary data.</text>
</comment>
<protein>
    <submittedName>
        <fullName evidence="2">Uncharacterized protein</fullName>
    </submittedName>
</protein>
<sequence length="464" mass="51636">MADNSTASLLAAQWQNPTGFLALLMIIGSPIIQVALAQATGPLFAPICFSFGWVSYAFSMIPVLAGEGRLMPTVDYPCKVFNLESGYARANRSWAVGRLLRDLEAREPLSSEAMSISIYKAVRRPPGDILYPGKTRWFGVAAILLQLVIAIIPCALHGDWGIIMITTIGTCLALSTAALPQWRVEKLACRLNSKKKIAITAGNGSRHVIVILGEGNGLDIEDLAAGEGPRHARPWQRFPRFAHFYDTARVEQPVPQKTILSDARERNSSISMEEAIDTYIKTKKLTPEVNRWRGLPSLFWITCILWAVFAIFWAGLLISVVALKGNAWYLVAVGSIGMIQNALVAAASRKPWARGMVLNYRLLLYGDKVMDTLMDLDCVLPGCGRALLKEFFPGDLSEDQGEKEWWDKKKKIDLREKGQAANHAQPGEVVVGRYNAMRYKEENYGKRYDMGRPRHTRGWKNGIK</sequence>
<keyword evidence="1" id="KW-0812">Transmembrane</keyword>
<evidence type="ECO:0000256" key="1">
    <source>
        <dbReference type="SAM" id="Phobius"/>
    </source>
</evidence>
<feature type="transmembrane region" description="Helical" evidence="1">
    <location>
        <begin position="20"/>
        <end position="37"/>
    </location>
</feature>
<feature type="transmembrane region" description="Helical" evidence="1">
    <location>
        <begin position="43"/>
        <end position="65"/>
    </location>
</feature>
<keyword evidence="1" id="KW-0472">Membrane</keyword>
<accession>A0A8H5DQM0</accession>
<name>A0A8H5DQM0_FUSOX</name>
<dbReference type="AlphaFoldDB" id="A0A8H5DQM0"/>
<dbReference type="Proteomes" id="UP000558688">
    <property type="component" value="Unassembled WGS sequence"/>
</dbReference>
<dbReference type="EMBL" id="JAAFOW010004500">
    <property type="protein sequence ID" value="KAF5232072.1"/>
    <property type="molecule type" value="Genomic_DNA"/>
</dbReference>
<evidence type="ECO:0000313" key="3">
    <source>
        <dbReference type="Proteomes" id="UP000558688"/>
    </source>
</evidence>
<gene>
    <name evidence="2" type="ORF">FOXYS1_15808</name>
</gene>
<keyword evidence="1" id="KW-1133">Transmembrane helix</keyword>
<proteinExistence type="predicted"/>
<feature type="transmembrane region" description="Helical" evidence="1">
    <location>
        <begin position="298"/>
        <end position="321"/>
    </location>
</feature>
<feature type="transmembrane region" description="Helical" evidence="1">
    <location>
        <begin position="162"/>
        <end position="180"/>
    </location>
</feature>